<dbReference type="AlphaFoldDB" id="A0AAN9R740"/>
<protein>
    <submittedName>
        <fullName evidence="1">Uncharacterized protein</fullName>
    </submittedName>
</protein>
<gene>
    <name evidence="1" type="ORF">VNO77_03741</name>
</gene>
<comment type="caution">
    <text evidence="1">The sequence shown here is derived from an EMBL/GenBank/DDBJ whole genome shotgun (WGS) entry which is preliminary data.</text>
</comment>
<organism evidence="1 2">
    <name type="scientific">Canavalia gladiata</name>
    <name type="common">Sword bean</name>
    <name type="synonym">Dolichos gladiatus</name>
    <dbReference type="NCBI Taxonomy" id="3824"/>
    <lineage>
        <taxon>Eukaryota</taxon>
        <taxon>Viridiplantae</taxon>
        <taxon>Streptophyta</taxon>
        <taxon>Embryophyta</taxon>
        <taxon>Tracheophyta</taxon>
        <taxon>Spermatophyta</taxon>
        <taxon>Magnoliopsida</taxon>
        <taxon>eudicotyledons</taxon>
        <taxon>Gunneridae</taxon>
        <taxon>Pentapetalae</taxon>
        <taxon>rosids</taxon>
        <taxon>fabids</taxon>
        <taxon>Fabales</taxon>
        <taxon>Fabaceae</taxon>
        <taxon>Papilionoideae</taxon>
        <taxon>50 kb inversion clade</taxon>
        <taxon>NPAAA clade</taxon>
        <taxon>indigoferoid/millettioid clade</taxon>
        <taxon>Phaseoleae</taxon>
        <taxon>Canavalia</taxon>
    </lineage>
</organism>
<accession>A0AAN9R740</accession>
<evidence type="ECO:0000313" key="1">
    <source>
        <dbReference type="EMBL" id="KAK7361667.1"/>
    </source>
</evidence>
<reference evidence="1 2" key="1">
    <citation type="submission" date="2024-01" db="EMBL/GenBank/DDBJ databases">
        <title>The genomes of 5 underutilized Papilionoideae crops provide insights into root nodulation and disease resistanc.</title>
        <authorList>
            <person name="Jiang F."/>
        </authorList>
    </citation>
    <scope>NUCLEOTIDE SEQUENCE [LARGE SCALE GENOMIC DNA]</scope>
    <source>
        <strain evidence="1">LVBAO_FW01</strain>
        <tissue evidence="1">Leaves</tissue>
    </source>
</reference>
<dbReference type="EMBL" id="JAYMYQ010000001">
    <property type="protein sequence ID" value="KAK7361667.1"/>
    <property type="molecule type" value="Genomic_DNA"/>
</dbReference>
<proteinExistence type="predicted"/>
<name>A0AAN9R740_CANGL</name>
<sequence>MAILFSQRPWTPMIEQSGVLAQPISPRKHKHPVRAYTQGTCPPFLQRVLSSTRTNVDPRSSHLWFTCTEGYTPKLTLAPTNPFSQMPCYLCSSLMNSEGRNGLAEFRCGEKQV</sequence>
<keyword evidence="2" id="KW-1185">Reference proteome</keyword>
<dbReference type="Proteomes" id="UP001367508">
    <property type="component" value="Unassembled WGS sequence"/>
</dbReference>
<evidence type="ECO:0000313" key="2">
    <source>
        <dbReference type="Proteomes" id="UP001367508"/>
    </source>
</evidence>